<feature type="compositionally biased region" description="Pro residues" evidence="1">
    <location>
        <begin position="460"/>
        <end position="469"/>
    </location>
</feature>
<evidence type="ECO:0000256" key="1">
    <source>
        <dbReference type="SAM" id="MobiDB-lite"/>
    </source>
</evidence>
<name>A0A1D2MPQ5_ORCCI</name>
<sequence>MATDTLVSNSNCSPSTVPPSNNQNQGQVNDGSIANATPPPKTRFNSARAVFEKLSSTDNGAAAPPPRTSLKPAVKACTESNAATAPNNTSSPQHKIISVRTFVNKLNNETVSGGAPPNKPHVYKKPPELVAKRLGGGTAGIVNGRELIEKQKNWTSHFKHSSENATHVVKLNGSAGKVNGNSDSSSISENQQILPKSPEPPPPQNGETFKVVLPAPTHQPPQIITEPLKTSAKDARAVTPPPPEKPPEPFVQVAVTKPPAPDPEPPLQKSLELLDTLTSTTITPSSFSSTEELTTVVDCLGSNSSLLNGSCSSLNNHEYNDIGGSGELFKESTLTREARTSSFSRKNRKSVPSREKTSALSRKIERAPPPEKIDRAPPPEKAERVLPPEKIERAPPPPEKLETPNKPDEKIENRIITDVPVTNTTRRVDESCSPPPPAVKPHASEAPRIVEPEPKCDSPCLPPLPPFPPLQATTQHKLLPATSSEFRRRGRSRRSKDSGEGAA</sequence>
<feature type="region of interest" description="Disordered" evidence="1">
    <location>
        <begin position="173"/>
        <end position="207"/>
    </location>
</feature>
<comment type="caution">
    <text evidence="2">The sequence shown here is derived from an EMBL/GenBank/DDBJ whole genome shotgun (WGS) entry which is preliminary data.</text>
</comment>
<evidence type="ECO:0000313" key="3">
    <source>
        <dbReference type="Proteomes" id="UP000094527"/>
    </source>
</evidence>
<feature type="compositionally biased region" description="Basic and acidic residues" evidence="1">
    <location>
        <begin position="330"/>
        <end position="339"/>
    </location>
</feature>
<feature type="compositionally biased region" description="Basic and acidic residues" evidence="1">
    <location>
        <begin position="442"/>
        <end position="456"/>
    </location>
</feature>
<dbReference type="EMBL" id="LJIJ01000717">
    <property type="protein sequence ID" value="ODM95047.1"/>
    <property type="molecule type" value="Genomic_DNA"/>
</dbReference>
<accession>A0A1D2MPQ5</accession>
<feature type="compositionally biased region" description="Basic and acidic residues" evidence="1">
    <location>
        <begin position="352"/>
        <end position="415"/>
    </location>
</feature>
<proteinExistence type="predicted"/>
<protein>
    <submittedName>
        <fullName evidence="2">Uncharacterized protein</fullName>
    </submittedName>
</protein>
<dbReference type="AlphaFoldDB" id="A0A1D2MPQ5"/>
<keyword evidence="3" id="KW-1185">Reference proteome</keyword>
<feature type="compositionally biased region" description="Polar residues" evidence="1">
    <location>
        <begin position="1"/>
        <end position="35"/>
    </location>
</feature>
<organism evidence="2 3">
    <name type="scientific">Orchesella cincta</name>
    <name type="common">Springtail</name>
    <name type="synonym">Podura cincta</name>
    <dbReference type="NCBI Taxonomy" id="48709"/>
    <lineage>
        <taxon>Eukaryota</taxon>
        <taxon>Metazoa</taxon>
        <taxon>Ecdysozoa</taxon>
        <taxon>Arthropoda</taxon>
        <taxon>Hexapoda</taxon>
        <taxon>Collembola</taxon>
        <taxon>Entomobryomorpha</taxon>
        <taxon>Entomobryoidea</taxon>
        <taxon>Orchesellidae</taxon>
        <taxon>Orchesellinae</taxon>
        <taxon>Orchesella</taxon>
    </lineage>
</organism>
<gene>
    <name evidence="2" type="ORF">Ocin01_11628</name>
</gene>
<reference evidence="2 3" key="1">
    <citation type="journal article" date="2016" name="Genome Biol. Evol.">
        <title>Gene Family Evolution Reflects Adaptation to Soil Environmental Stressors in the Genome of the Collembolan Orchesella cincta.</title>
        <authorList>
            <person name="Faddeeva-Vakhrusheva A."/>
            <person name="Derks M.F."/>
            <person name="Anvar S.Y."/>
            <person name="Agamennone V."/>
            <person name="Suring W."/>
            <person name="Smit S."/>
            <person name="van Straalen N.M."/>
            <person name="Roelofs D."/>
        </authorList>
    </citation>
    <scope>NUCLEOTIDE SEQUENCE [LARGE SCALE GENOMIC DNA]</scope>
    <source>
        <tissue evidence="2">Mixed pool</tissue>
    </source>
</reference>
<feature type="compositionally biased region" description="Polar residues" evidence="1">
    <location>
        <begin position="179"/>
        <end position="194"/>
    </location>
</feature>
<feature type="region of interest" description="Disordered" evidence="1">
    <location>
        <begin position="1"/>
        <end position="50"/>
    </location>
</feature>
<evidence type="ECO:0000313" key="2">
    <source>
        <dbReference type="EMBL" id="ODM95047.1"/>
    </source>
</evidence>
<feature type="region of interest" description="Disordered" evidence="1">
    <location>
        <begin position="330"/>
        <end position="503"/>
    </location>
</feature>
<dbReference type="Proteomes" id="UP000094527">
    <property type="component" value="Unassembled WGS sequence"/>
</dbReference>
<dbReference type="OrthoDB" id="62701at2759"/>